<dbReference type="eggNOG" id="COG0762">
    <property type="taxonomic scope" value="Bacteria"/>
</dbReference>
<protein>
    <submittedName>
        <fullName evidence="3">Putative integral membrane protein</fullName>
    </submittedName>
</protein>
<dbReference type="AlphaFoldDB" id="K9UIY7"/>
<dbReference type="InterPro" id="IPR003425">
    <property type="entry name" value="CCB3/YggT"/>
</dbReference>
<proteinExistence type="inferred from homology"/>
<dbReference type="PANTHER" id="PTHR33219">
    <property type="entry name" value="YLMG HOMOLOG PROTEIN 2, CHLOROPLASTIC"/>
    <property type="match status" value="1"/>
</dbReference>
<dbReference type="EMBL" id="CP003600">
    <property type="protein sequence ID" value="AFY94169.1"/>
    <property type="molecule type" value="Genomic_DNA"/>
</dbReference>
<keyword evidence="2" id="KW-1133">Transmembrane helix</keyword>
<feature type="transmembrane region" description="Helical" evidence="2">
    <location>
        <begin position="6"/>
        <end position="31"/>
    </location>
</feature>
<dbReference type="STRING" id="1173020.Cha6605_3155"/>
<dbReference type="RefSeq" id="WP_015160310.1">
    <property type="nucleotide sequence ID" value="NC_019697.1"/>
</dbReference>
<organism evidence="3 4">
    <name type="scientific">Chamaesiphon minutus (strain ATCC 27169 / PCC 6605)</name>
    <dbReference type="NCBI Taxonomy" id="1173020"/>
    <lineage>
        <taxon>Bacteria</taxon>
        <taxon>Bacillati</taxon>
        <taxon>Cyanobacteriota</taxon>
        <taxon>Cyanophyceae</taxon>
        <taxon>Gomontiellales</taxon>
        <taxon>Chamaesiphonaceae</taxon>
        <taxon>Chamaesiphon</taxon>
    </lineage>
</organism>
<comment type="similarity">
    <text evidence="1">Belongs to the YggT family.</text>
</comment>
<name>K9UIY7_CHAP6</name>
<keyword evidence="2" id="KW-0812">Transmembrane</keyword>
<evidence type="ECO:0000256" key="2">
    <source>
        <dbReference type="SAM" id="Phobius"/>
    </source>
</evidence>
<accession>K9UIY7</accession>
<evidence type="ECO:0000256" key="1">
    <source>
        <dbReference type="ARBA" id="ARBA00010894"/>
    </source>
</evidence>
<gene>
    <name evidence="3" type="ORF">Cha6605_3155</name>
</gene>
<evidence type="ECO:0000313" key="3">
    <source>
        <dbReference type="EMBL" id="AFY94169.1"/>
    </source>
</evidence>
<dbReference type="PANTHER" id="PTHR33219:SF14">
    <property type="entry name" value="PROTEIN COFACTOR ASSEMBLY OF COMPLEX C SUBUNIT B CCB3, CHLOROPLASTIC-RELATED"/>
    <property type="match status" value="1"/>
</dbReference>
<keyword evidence="2" id="KW-0472">Membrane</keyword>
<sequence length="94" mass="10725">MENAAIVPLLIISFSKFLEYYSYILIVRLLLTWFPNIDWMQQIIGFLSPITDPYLNLFRFIPPVGMLDLSPILAIFALQFAMQAFAALTPVLLG</sequence>
<dbReference type="HOGENOM" id="CLU_136788_4_0_3"/>
<dbReference type="PATRIC" id="fig|1173020.3.peg.3611"/>
<dbReference type="Pfam" id="PF02325">
    <property type="entry name" value="CCB3_YggT"/>
    <property type="match status" value="1"/>
</dbReference>
<dbReference type="Proteomes" id="UP000010366">
    <property type="component" value="Chromosome"/>
</dbReference>
<feature type="transmembrane region" description="Helical" evidence="2">
    <location>
        <begin position="73"/>
        <end position="93"/>
    </location>
</feature>
<evidence type="ECO:0000313" key="4">
    <source>
        <dbReference type="Proteomes" id="UP000010366"/>
    </source>
</evidence>
<dbReference type="GO" id="GO:0016020">
    <property type="term" value="C:membrane"/>
    <property type="evidence" value="ECO:0007669"/>
    <property type="project" value="InterPro"/>
</dbReference>
<keyword evidence="4" id="KW-1185">Reference proteome</keyword>
<dbReference type="OrthoDB" id="47652at2"/>
<reference evidence="3 4" key="1">
    <citation type="submission" date="2012-05" db="EMBL/GenBank/DDBJ databases">
        <title>Finished chromosome of genome of Chamaesiphon sp. PCC 6605.</title>
        <authorList>
            <consortium name="US DOE Joint Genome Institute"/>
            <person name="Gugger M."/>
            <person name="Coursin T."/>
            <person name="Rippka R."/>
            <person name="Tandeau De Marsac N."/>
            <person name="Huntemann M."/>
            <person name="Wei C.-L."/>
            <person name="Han J."/>
            <person name="Detter J.C."/>
            <person name="Han C."/>
            <person name="Tapia R."/>
            <person name="Chen A."/>
            <person name="Kyrpides N."/>
            <person name="Mavromatis K."/>
            <person name="Markowitz V."/>
            <person name="Szeto E."/>
            <person name="Ivanova N."/>
            <person name="Pagani I."/>
            <person name="Pati A."/>
            <person name="Goodwin L."/>
            <person name="Nordberg H.P."/>
            <person name="Cantor M.N."/>
            <person name="Hua S.X."/>
            <person name="Woyke T."/>
            <person name="Kerfeld C.A."/>
        </authorList>
    </citation>
    <scope>NUCLEOTIDE SEQUENCE [LARGE SCALE GENOMIC DNA]</scope>
    <source>
        <strain evidence="4">ATCC 27169 / PCC 6605</strain>
    </source>
</reference>
<dbReference type="KEGG" id="cmp:Cha6605_3155"/>